<dbReference type="GeneID" id="68842014"/>
<dbReference type="Proteomes" id="UP000178776">
    <property type="component" value="Chromosome"/>
</dbReference>
<accession>A0A1D9LHJ2</accession>
<dbReference type="STRING" id="1108595.BKX93_12420"/>
<dbReference type="InterPro" id="IPR022064">
    <property type="entry name" value="DUF3619"/>
</dbReference>
<sequence>MKHANDGQGDHLPVHIARILDNPHSDPTPRQLARLRDARAAAMRRFEQRAAENCGLQEKILLWAQRHTLLLKRGSAALGFAVVTGVGLMLVEGLMAETDAVDATVLSQDLPLDSLLEPHFSRGLHE</sequence>
<dbReference type="Pfam" id="PF12279">
    <property type="entry name" value="DUF3619"/>
    <property type="match status" value="1"/>
</dbReference>
<protein>
    <submittedName>
        <fullName evidence="1">Uncharacterized protein</fullName>
    </submittedName>
</protein>
<reference evidence="1 2" key="1">
    <citation type="submission" date="2016-10" db="EMBL/GenBank/DDBJ databases">
        <title>Chromobacterium muskegensis sp. nov., an insecticidal bacterium isolated from Sphagnum bogs.</title>
        <authorList>
            <person name="Sparks M.E."/>
            <person name="Blackburn M.B."/>
            <person name="Gundersen-Rindal D.E."/>
            <person name="Mitchell A."/>
            <person name="Farrar R."/>
            <person name="Kuhar D."/>
        </authorList>
    </citation>
    <scope>NUCLEOTIDE SEQUENCE [LARGE SCALE GENOMIC DNA]</scope>
    <source>
        <strain evidence="1 2">21-1</strain>
    </source>
</reference>
<evidence type="ECO:0000313" key="1">
    <source>
        <dbReference type="EMBL" id="AOZ50717.1"/>
    </source>
</evidence>
<organism evidence="1 2">
    <name type="scientific">Chromobacterium vaccinii</name>
    <dbReference type="NCBI Taxonomy" id="1108595"/>
    <lineage>
        <taxon>Bacteria</taxon>
        <taxon>Pseudomonadati</taxon>
        <taxon>Pseudomonadota</taxon>
        <taxon>Betaproteobacteria</taxon>
        <taxon>Neisseriales</taxon>
        <taxon>Chromobacteriaceae</taxon>
        <taxon>Chromobacterium</taxon>
    </lineage>
</organism>
<gene>
    <name evidence="1" type="ORF">BKX93_12420</name>
</gene>
<dbReference type="EMBL" id="CP017707">
    <property type="protein sequence ID" value="AOZ50717.1"/>
    <property type="molecule type" value="Genomic_DNA"/>
</dbReference>
<proteinExistence type="predicted"/>
<evidence type="ECO:0000313" key="2">
    <source>
        <dbReference type="Proteomes" id="UP000178776"/>
    </source>
</evidence>
<dbReference type="AlphaFoldDB" id="A0A1D9LHJ2"/>
<dbReference type="RefSeq" id="WP_046167693.1">
    <property type="nucleotide sequence ID" value="NZ_CP017707.1"/>
</dbReference>
<name>A0A1D9LHJ2_9NEIS</name>
<dbReference type="KEGG" id="cvc:BKX93_12420"/>